<evidence type="ECO:0000259" key="6">
    <source>
        <dbReference type="PROSITE" id="PS51332"/>
    </source>
</evidence>
<dbReference type="PROSITE" id="PS51332">
    <property type="entry name" value="B12_BINDING"/>
    <property type="match status" value="1"/>
</dbReference>
<dbReference type="InterPro" id="IPR058240">
    <property type="entry name" value="rSAM_sf"/>
</dbReference>
<organism evidence="8 9">
    <name type="scientific">Putridiphycobacter roseus</name>
    <dbReference type="NCBI Taxonomy" id="2219161"/>
    <lineage>
        <taxon>Bacteria</taxon>
        <taxon>Pseudomonadati</taxon>
        <taxon>Bacteroidota</taxon>
        <taxon>Flavobacteriia</taxon>
        <taxon>Flavobacteriales</taxon>
        <taxon>Crocinitomicaceae</taxon>
        <taxon>Putridiphycobacter</taxon>
    </lineage>
</organism>
<evidence type="ECO:0000256" key="4">
    <source>
        <dbReference type="ARBA" id="ARBA00023004"/>
    </source>
</evidence>
<evidence type="ECO:0000259" key="7">
    <source>
        <dbReference type="PROSITE" id="PS51918"/>
    </source>
</evidence>
<dbReference type="SFLD" id="SFLDS00029">
    <property type="entry name" value="Radical_SAM"/>
    <property type="match status" value="1"/>
</dbReference>
<dbReference type="Pfam" id="PF04055">
    <property type="entry name" value="Radical_SAM"/>
    <property type="match status" value="1"/>
</dbReference>
<dbReference type="InterPro" id="IPR051198">
    <property type="entry name" value="BchE-like"/>
</dbReference>
<dbReference type="InterPro" id="IPR006638">
    <property type="entry name" value="Elp3/MiaA/NifB-like_rSAM"/>
</dbReference>
<evidence type="ECO:0000256" key="5">
    <source>
        <dbReference type="ARBA" id="ARBA00023014"/>
    </source>
</evidence>
<feature type="domain" description="B12-binding" evidence="6">
    <location>
        <begin position="152"/>
        <end position="285"/>
    </location>
</feature>
<dbReference type="SUPFAM" id="SSF102114">
    <property type="entry name" value="Radical SAM enzymes"/>
    <property type="match status" value="1"/>
</dbReference>
<keyword evidence="3" id="KW-0479">Metal-binding</keyword>
<dbReference type="PROSITE" id="PS51918">
    <property type="entry name" value="RADICAL_SAM"/>
    <property type="match status" value="1"/>
</dbReference>
<evidence type="ECO:0000313" key="8">
    <source>
        <dbReference type="EMBL" id="PZE15761.1"/>
    </source>
</evidence>
<sequence>MTKDILLITPPFTQLNTPYPATAYLKGFLNTQNISVAQLDLGIDVILNIFSTQGLIALFEKVTWENCSEQSRRFIDLKEDYIGSIDATIHFLQGQNPTLANAIVQEGFLPEGPRFNDLEDLDWAFGQMGQQDKAKHLATLYLEDISDFIVENIDPLFGFSRYAERMSQSANNFDEIYDFIQKEDSYIHQVTLEILGTEIRKTQPQLVALSIPFPGNLVAGLKCAQHIKKIAPNTKIVMGGGYPNTELRSIKDPRVFEWIDFITLDDGEAPILQLIKHVQSQTNLKTLKRTLTLVDGLVTYFDNPVIADFKQEDVGTPDYSDLKIKSYISVIEVTNPMHSLWSDGRWNKLTLAHGCYWRKCTFCDISLSYIKDYEPNSAAMLVDRMEELIAATGETGFHFVDEAAPPSLMRELALTILHRKLSVSWWTNIRFEKSFSADLCQLLKASGCIAVSGGIEVASDRLLKLIDKGVDLQQLATVTQNFSAAGILVHGYLMYGFPTQTDAETINSLEVVRQLFEANLVQSGFWHQFAMTAHSPIGINPERFKVLATKEDKGSFANNDIPHQDTSGVDHQKYSQGLKTSLHNYMRGTGFDLPLKTWFDFHIKPTTLAQNFIELALENSPAVAIKPTSKIVWLGPKIILDRMVQIKSNKYALKINTKNNQFEIKGKQEVLNLTALLLEKCHISNAASCRIKDLDTIFTPNYDLSDFLGSKNFEYLNENGLLIL</sequence>
<dbReference type="GO" id="GO:0051536">
    <property type="term" value="F:iron-sulfur cluster binding"/>
    <property type="evidence" value="ECO:0007669"/>
    <property type="project" value="UniProtKB-KW"/>
</dbReference>
<dbReference type="GO" id="GO:0005829">
    <property type="term" value="C:cytosol"/>
    <property type="evidence" value="ECO:0007669"/>
    <property type="project" value="TreeGrafter"/>
</dbReference>
<dbReference type="Gene3D" id="3.80.30.20">
    <property type="entry name" value="tm_1862 like domain"/>
    <property type="match status" value="1"/>
</dbReference>
<dbReference type="PANTHER" id="PTHR43409:SF7">
    <property type="entry name" value="BLL1977 PROTEIN"/>
    <property type="match status" value="1"/>
</dbReference>
<evidence type="ECO:0000256" key="3">
    <source>
        <dbReference type="ARBA" id="ARBA00022723"/>
    </source>
</evidence>
<reference evidence="8 9" key="1">
    <citation type="submission" date="2018-06" db="EMBL/GenBank/DDBJ databases">
        <title>The draft genome sequence of Crocinitomix sp. SM1701.</title>
        <authorList>
            <person name="Zhang X."/>
        </authorList>
    </citation>
    <scope>NUCLEOTIDE SEQUENCE [LARGE SCALE GENOMIC DNA]</scope>
    <source>
        <strain evidence="8 9">SM1701</strain>
    </source>
</reference>
<keyword evidence="2" id="KW-0949">S-adenosyl-L-methionine</keyword>
<protein>
    <submittedName>
        <fullName evidence="8">Radical SAM protein</fullName>
    </submittedName>
</protein>
<dbReference type="SMART" id="SM00729">
    <property type="entry name" value="Elp3"/>
    <property type="match status" value="1"/>
</dbReference>
<feature type="domain" description="Radical SAM core" evidence="7">
    <location>
        <begin position="341"/>
        <end position="557"/>
    </location>
</feature>
<comment type="cofactor">
    <cofactor evidence="1">
        <name>[4Fe-4S] cluster</name>
        <dbReference type="ChEBI" id="CHEBI:49883"/>
    </cofactor>
</comment>
<proteinExistence type="predicted"/>
<name>A0A2W1MYX5_9FLAO</name>
<evidence type="ECO:0000313" key="9">
    <source>
        <dbReference type="Proteomes" id="UP000249248"/>
    </source>
</evidence>
<dbReference type="PANTHER" id="PTHR43409">
    <property type="entry name" value="ANAEROBIC MAGNESIUM-PROTOPORPHYRIN IX MONOMETHYL ESTER CYCLASE-RELATED"/>
    <property type="match status" value="1"/>
</dbReference>
<dbReference type="GO" id="GO:0046872">
    <property type="term" value="F:metal ion binding"/>
    <property type="evidence" value="ECO:0007669"/>
    <property type="project" value="UniProtKB-KW"/>
</dbReference>
<dbReference type="Proteomes" id="UP000249248">
    <property type="component" value="Unassembled WGS sequence"/>
</dbReference>
<dbReference type="OrthoDB" id="9801424at2"/>
<keyword evidence="4" id="KW-0408">Iron</keyword>
<dbReference type="Gene3D" id="3.40.50.280">
    <property type="entry name" value="Cobalamin-binding domain"/>
    <property type="match status" value="1"/>
</dbReference>
<dbReference type="InterPro" id="IPR006158">
    <property type="entry name" value="Cobalamin-bd"/>
</dbReference>
<dbReference type="InterPro" id="IPR023404">
    <property type="entry name" value="rSAM_horseshoe"/>
</dbReference>
<dbReference type="GO" id="GO:0031419">
    <property type="term" value="F:cobalamin binding"/>
    <property type="evidence" value="ECO:0007669"/>
    <property type="project" value="InterPro"/>
</dbReference>
<dbReference type="SFLD" id="SFLDG01082">
    <property type="entry name" value="B12-binding_domain_containing"/>
    <property type="match status" value="1"/>
</dbReference>
<dbReference type="EMBL" id="QKSB01000017">
    <property type="protein sequence ID" value="PZE15761.1"/>
    <property type="molecule type" value="Genomic_DNA"/>
</dbReference>
<dbReference type="AlphaFoldDB" id="A0A2W1MYX5"/>
<keyword evidence="9" id="KW-1185">Reference proteome</keyword>
<comment type="caution">
    <text evidence="8">The sequence shown here is derived from an EMBL/GenBank/DDBJ whole genome shotgun (WGS) entry which is preliminary data.</text>
</comment>
<dbReference type="InterPro" id="IPR007197">
    <property type="entry name" value="rSAM"/>
</dbReference>
<accession>A0A2W1MYX5</accession>
<gene>
    <name evidence="8" type="ORF">DNU06_16425</name>
</gene>
<dbReference type="GO" id="GO:0003824">
    <property type="term" value="F:catalytic activity"/>
    <property type="evidence" value="ECO:0007669"/>
    <property type="project" value="InterPro"/>
</dbReference>
<keyword evidence="5" id="KW-0411">Iron-sulfur</keyword>
<dbReference type="RefSeq" id="WP_111064596.1">
    <property type="nucleotide sequence ID" value="NZ_JBHUCU010000001.1"/>
</dbReference>
<evidence type="ECO:0000256" key="2">
    <source>
        <dbReference type="ARBA" id="ARBA00022691"/>
    </source>
</evidence>
<evidence type="ECO:0000256" key="1">
    <source>
        <dbReference type="ARBA" id="ARBA00001966"/>
    </source>
</evidence>